<dbReference type="InterPro" id="IPR050498">
    <property type="entry name" value="Ycf3"/>
</dbReference>
<reference evidence="5" key="1">
    <citation type="journal article" date="2014" name="Int. J. Syst. Evol. Microbiol.">
        <title>Complete genome sequence of Corynebacterium casei LMG S-19264T (=DSM 44701T), isolated from a smear-ripened cheese.</title>
        <authorList>
            <consortium name="US DOE Joint Genome Institute (JGI-PGF)"/>
            <person name="Walter F."/>
            <person name="Albersmeier A."/>
            <person name="Kalinowski J."/>
            <person name="Ruckert C."/>
        </authorList>
    </citation>
    <scope>NUCLEOTIDE SEQUENCE</scope>
    <source>
        <strain evidence="5">CGMCC 1.15034</strain>
    </source>
</reference>
<reference evidence="6 7" key="2">
    <citation type="submission" date="2018-06" db="EMBL/GenBank/DDBJ databases">
        <title>Comparative genomics of rhizobia nodulating Arachis hypogaea in China.</title>
        <authorList>
            <person name="Li Y."/>
        </authorList>
    </citation>
    <scope>NUCLEOTIDE SEQUENCE [LARGE SCALE GENOMIC DNA]</scope>
    <source>
        <strain evidence="6 7">CCBAU 51658</strain>
    </source>
</reference>
<dbReference type="Proteomes" id="UP000593880">
    <property type="component" value="Chromosome"/>
</dbReference>
<dbReference type="EMBL" id="BMHC01000001">
    <property type="protein sequence ID" value="GGI21021.1"/>
    <property type="molecule type" value="Genomic_DNA"/>
</dbReference>
<feature type="repeat" description="TPR" evidence="3">
    <location>
        <begin position="890"/>
        <end position="923"/>
    </location>
</feature>
<evidence type="ECO:0000256" key="1">
    <source>
        <dbReference type="ARBA" id="ARBA00022737"/>
    </source>
</evidence>
<evidence type="ECO:0000256" key="3">
    <source>
        <dbReference type="PROSITE-ProRule" id="PRU00339"/>
    </source>
</evidence>
<evidence type="ECO:0000313" key="7">
    <source>
        <dbReference type="Proteomes" id="UP000593880"/>
    </source>
</evidence>
<dbReference type="InterPro" id="IPR024983">
    <property type="entry name" value="CHAT_dom"/>
</dbReference>
<dbReference type="OrthoDB" id="8253226at2"/>
<feature type="domain" description="CHAT" evidence="4">
    <location>
        <begin position="447"/>
        <end position="693"/>
    </location>
</feature>
<dbReference type="InterPro" id="IPR019734">
    <property type="entry name" value="TPR_rpt"/>
</dbReference>
<proteinExistence type="predicted"/>
<keyword evidence="2 3" id="KW-0802">TPR repeat</keyword>
<evidence type="ECO:0000259" key="4">
    <source>
        <dbReference type="Pfam" id="PF12770"/>
    </source>
</evidence>
<evidence type="ECO:0000313" key="5">
    <source>
        <dbReference type="EMBL" id="GGI21021.1"/>
    </source>
</evidence>
<feature type="repeat" description="TPR" evidence="3">
    <location>
        <begin position="781"/>
        <end position="814"/>
    </location>
</feature>
<dbReference type="PANTHER" id="PTHR44858">
    <property type="entry name" value="TETRATRICOPEPTIDE REPEAT PROTEIN 6"/>
    <property type="match status" value="1"/>
</dbReference>
<dbReference type="Proteomes" id="UP000625079">
    <property type="component" value="Unassembled WGS sequence"/>
</dbReference>
<protein>
    <recommendedName>
        <fullName evidence="4">CHAT domain-containing protein</fullName>
    </recommendedName>
</protein>
<dbReference type="InterPro" id="IPR011990">
    <property type="entry name" value="TPR-like_helical_dom_sf"/>
</dbReference>
<accession>A0A410V0F1</accession>
<reference evidence="5" key="3">
    <citation type="submission" date="2022-12" db="EMBL/GenBank/DDBJ databases">
        <authorList>
            <person name="Sun Q."/>
            <person name="Zhou Y."/>
        </authorList>
    </citation>
    <scope>NUCLEOTIDE SEQUENCE</scope>
    <source>
        <strain evidence="5">CGMCC 1.15034</strain>
    </source>
</reference>
<dbReference type="Pfam" id="PF12770">
    <property type="entry name" value="CHAT"/>
    <property type="match status" value="1"/>
</dbReference>
<dbReference type="SUPFAM" id="SSF48452">
    <property type="entry name" value="TPR-like"/>
    <property type="match status" value="1"/>
</dbReference>
<dbReference type="PANTHER" id="PTHR44858:SF1">
    <property type="entry name" value="UDP-N-ACETYLGLUCOSAMINE--PEPTIDE N-ACETYLGLUCOSAMINYLTRANSFERASE SPINDLY-RELATED"/>
    <property type="match status" value="1"/>
</dbReference>
<evidence type="ECO:0000313" key="6">
    <source>
        <dbReference type="EMBL" id="QOZ58204.1"/>
    </source>
</evidence>
<organism evidence="5 8">
    <name type="scientific">Bradyrhizobium guangdongense</name>
    <dbReference type="NCBI Taxonomy" id="1325090"/>
    <lineage>
        <taxon>Bacteria</taxon>
        <taxon>Pseudomonadati</taxon>
        <taxon>Pseudomonadota</taxon>
        <taxon>Alphaproteobacteria</taxon>
        <taxon>Hyphomicrobiales</taxon>
        <taxon>Nitrobacteraceae</taxon>
        <taxon>Bradyrhizobium</taxon>
    </lineage>
</organism>
<keyword evidence="7" id="KW-1185">Reference proteome</keyword>
<dbReference type="PROSITE" id="PS50005">
    <property type="entry name" value="TPR"/>
    <property type="match status" value="2"/>
</dbReference>
<dbReference type="SMART" id="SM00028">
    <property type="entry name" value="TPR"/>
    <property type="match status" value="3"/>
</dbReference>
<dbReference type="Gene3D" id="1.25.40.10">
    <property type="entry name" value="Tetratricopeptide repeat domain"/>
    <property type="match status" value="2"/>
</dbReference>
<dbReference type="AlphaFoldDB" id="A0A410V0F1"/>
<gene>
    <name evidence="5" type="ORF">GCM10010987_12290</name>
    <name evidence="6" type="ORF">XH86_05200</name>
</gene>
<sequence length="938" mass="103525">MNEIAKELGVLGMLNVEAPEVVRLAAAVSIASRIEPFLLRRARLELCRGMDAGVELELWHSELVQAHSPRAMTLHPRFAHELQIELRGTGKIDEAYELLKECHKGLPEAILLEEEITWRILRGEIASERVKQLLRRATASLVEGGQPELAHWASRFLTRAPKEIQNLPEAWVLSFAASSRLGGARVLQSGEPPAGIQKDELHWAIANAGQDGTLHVGLRDDRLVLSLVAPSDTAKPAHPVPIPLTDPIIIEVDDGQAQGPQLHQLDHTGKQILELPLTGPTLKLTTVSGNVYEVAVPVVAAASASASPDSPSPGSETFEIDEPASVDNRDFELEISGSNSNTVGDGGREYYARVIRSPAGGTPRCPVRFAFSGPQALEKLRSELEYAVLEIGDKNRSGRLQRGESALRDFGRDIFRSIFIDPAPIRNIYARSKGLAALRIRLRIECRELEWLPWEYLYDEEEMPAFVSLSRPVVRSFETQGTVARMGVKGPLRILGMIADPATSEWPKLDVSRERDRVNQGLDRLQREGRVDFQWLPGGTGKDLMKKLLEGDWHVFHFIGHAGVEAPVSSEDGTPANFDEQSFIVMSDDDGKPVKKFASDLALMLQGARRSLRLVVLNHRESTWTNGGLRFGNPAIGLIRSGWLPAVVATPSWMSDNAAITMSEGFYAALASGRPVEEAVTLARKFIQEKSRVEWGIPVLYMGSGDGKIFDIASSVLTKPAAGVARDDTLSGEELSQRRQEFLLDASKAQQSTDELERLTARGRELLLHVGDDQELAARVARLYFDLGTLQHRQKDIAKAAASFAYMLQFDPTKPEYRVRRANFNVTVGLYENALTDIAEAIRLEPDNAEFYWIKGIICMTATGADDSRSYIEEAIKSFDTAILIKPLEPKYLASRANAYAQLKRYSEALSDINAAIALAPENPDLVTLKLKITSEMS</sequence>
<dbReference type="Pfam" id="PF13432">
    <property type="entry name" value="TPR_16"/>
    <property type="match status" value="1"/>
</dbReference>
<evidence type="ECO:0000313" key="8">
    <source>
        <dbReference type="Proteomes" id="UP000625079"/>
    </source>
</evidence>
<dbReference type="EMBL" id="CP030057">
    <property type="protein sequence ID" value="QOZ58204.1"/>
    <property type="molecule type" value="Genomic_DNA"/>
</dbReference>
<name>A0A410V0F1_9BRAD</name>
<keyword evidence="1" id="KW-0677">Repeat</keyword>
<evidence type="ECO:0000256" key="2">
    <source>
        <dbReference type="ARBA" id="ARBA00022803"/>
    </source>
</evidence>
<dbReference type="RefSeq" id="WP_128963916.1">
    <property type="nucleotide sequence ID" value="NZ_BMHC01000001.1"/>
</dbReference>